<feature type="domain" description="NF-X1-type" evidence="6">
    <location>
        <begin position="1423"/>
        <end position="1441"/>
    </location>
</feature>
<dbReference type="OrthoDB" id="2423195at2759"/>
<keyword evidence="4" id="KW-0862">Zinc</keyword>
<gene>
    <name evidence="7" type="primary">100641176</name>
</gene>
<proteinExistence type="predicted"/>
<feature type="domain" description="NF-X1-type" evidence="6">
    <location>
        <begin position="1668"/>
        <end position="1689"/>
    </location>
</feature>
<evidence type="ECO:0000256" key="1">
    <source>
        <dbReference type="ARBA" id="ARBA00022723"/>
    </source>
</evidence>
<dbReference type="EnsemblMetazoa" id="Aqu2.1.28229_001">
    <property type="protein sequence ID" value="Aqu2.1.28229_001"/>
    <property type="gene ID" value="Aqu2.1.28229"/>
</dbReference>
<feature type="region of interest" description="Disordered" evidence="5">
    <location>
        <begin position="787"/>
        <end position="806"/>
    </location>
</feature>
<dbReference type="SUPFAM" id="SSF52540">
    <property type="entry name" value="P-loop containing nucleoside triphosphate hydrolases"/>
    <property type="match status" value="1"/>
</dbReference>
<dbReference type="Pfam" id="PF13086">
    <property type="entry name" value="AAA_11"/>
    <property type="match status" value="2"/>
</dbReference>
<evidence type="ECO:0000313" key="8">
    <source>
        <dbReference type="Proteomes" id="UP000007879"/>
    </source>
</evidence>
<dbReference type="FunFam" id="3.40.50.300:FF:000742">
    <property type="entry name" value="NFX1-type zinc finger-containing protein 1"/>
    <property type="match status" value="1"/>
</dbReference>
<evidence type="ECO:0000256" key="2">
    <source>
        <dbReference type="ARBA" id="ARBA00022737"/>
    </source>
</evidence>
<feature type="domain" description="NF-X1-type" evidence="6">
    <location>
        <begin position="1285"/>
        <end position="1307"/>
    </location>
</feature>
<feature type="domain" description="NF-X1-type" evidence="6">
    <location>
        <begin position="1638"/>
        <end position="1651"/>
    </location>
</feature>
<dbReference type="InterPro" id="IPR000967">
    <property type="entry name" value="Znf_NFX1"/>
</dbReference>
<dbReference type="CDD" id="cd18808">
    <property type="entry name" value="SF1_C_Upf1"/>
    <property type="match status" value="1"/>
</dbReference>
<evidence type="ECO:0000256" key="5">
    <source>
        <dbReference type="SAM" id="MobiDB-lite"/>
    </source>
</evidence>
<feature type="domain" description="NF-X1-type" evidence="6">
    <location>
        <begin position="1532"/>
        <end position="1550"/>
    </location>
</feature>
<evidence type="ECO:0000256" key="4">
    <source>
        <dbReference type="ARBA" id="ARBA00022833"/>
    </source>
</evidence>
<dbReference type="CDD" id="cd06008">
    <property type="entry name" value="NF-X1-zinc-finger"/>
    <property type="match status" value="1"/>
</dbReference>
<keyword evidence="8" id="KW-1185">Reference proteome</keyword>
<feature type="compositionally biased region" description="Basic and acidic residues" evidence="5">
    <location>
        <begin position="69"/>
        <end position="102"/>
    </location>
</feature>
<keyword evidence="3" id="KW-0863">Zinc-finger</keyword>
<name>A0A1X7UL49_AMPQE</name>
<dbReference type="CDD" id="cd17936">
    <property type="entry name" value="EEXXEc_NFX1"/>
    <property type="match status" value="1"/>
</dbReference>
<dbReference type="InterPro" id="IPR041677">
    <property type="entry name" value="DNA2/NAM7_AAA_11"/>
</dbReference>
<dbReference type="GO" id="GO:0031380">
    <property type="term" value="C:nuclear RNA-directed RNA polymerase complex"/>
    <property type="evidence" value="ECO:0007669"/>
    <property type="project" value="TreeGrafter"/>
</dbReference>
<dbReference type="InterPro" id="IPR041679">
    <property type="entry name" value="DNA2/NAM7-like_C"/>
</dbReference>
<keyword evidence="2" id="KW-0677">Repeat</keyword>
<dbReference type="InterPro" id="IPR057373">
    <property type="entry name" value="ZNFX1"/>
</dbReference>
<sequence length="2025" mass="231990">MNSSSSDEEIHIPQINLRERAHGASPFVGGFRRGSRGFRPGGWRGRTDRPGGFRSDISDESLDPGSSRGRGDRGRRGRGRDRFQRSDRARGNDYSSGDRHSAADGPNKRGRGGKDGSRGRGRGGSRSAHVHRMEFSDLVDLAKSPPSEVVNKIQDDLKGFQESLNSCNKVPEKVKERYIAAIISLLLKICQSSDEKANMIIAEFLSDRCSEFHVLLKHYVSETLLSQTNTHNMVSQLLLLFKQLLTRMPLSAWHILPINDFHEVVMTTSVDYNEHFMVTDLKALYTEAKQRHMEKKKSSEIHFEWDNSLYRTIPIVPTMDEICSSDPPRLRSNIINGAYTDWEHYYDVQFRLLREDFVAPLRRGVTLYLSQERTGRLTDINVYKDVYILKPEFTENGICYKVQFDVSRFRQRKSWAHSKRLIFGSLLCFSPKNNQFRETVYFATVVERKPEDLVKGYFYVQFENSQEIFQHIHKTCFVVIESRAYFEAIRHILVSLQKAETGTMPFKRYLIDNNPRPVNRPSYLQNGTYYDITWLYPESKQKSHLSLEIDITDEHSWPTEDQLELDASQINAIRMALTQEISVIQGPPGTGKTYIGYKIVQTLLQNRDIWDPTHSSPILVMCYTNHALDQFLQGIIHQKIYLEDNTDEILLHYPYDMHSKVERVPDVVRIGGRSKSEEIQKHSLWNARGNTVPYYKLRNLRELKDDITTEALKIPLHSNANVMYDVVNEYMVGREGMDLLRDVINPSHFYELSLLGEEFDDIGLSLELWLGFWTLPTETAHQFSISSSIPPDTEHEYTSAPDDQSACDDDDVMLENEEENIDIIGEAEIEESNRQLDDVGFKRLKLEDKHVSIKEDDILSQHIKQEDKDHSQFKIEKKDSREIKKILQAIRYIDPLEEDEEIEIADVRNLPMISKYRLFRLWVVKLQRMLTDVTQRKLISLEEKCRAYKEAQMEVDRIALEKADVIGMTTTGAAKYQHILHLVKPKIVIVEEAAEVLESHIVSALNAGTEHLILIGDHKQLRPKPNEYELAKKHHLEISLFERLLLNNLPHATLLIQHRMRPQISSLVCPFIYDELIDHETVTTYENIRSCDKNMFFFNHKHPETEIEHLLSHSNVGEAKLVVSLCRHLLKQGYKPSQITVLTAYTGQLLCVRDMMPKKNFEGVQVVNIDNFQGEENDIILLSLVRNNELKKVGFLKEENRVCVALSRARMGFYCFGNFDMLRAVVPIWDRILSYIESEGCFGSSFPIHCHNHPQYKISIEKAEDFIIHFPDGGCNIPCIYRLNCGHHCRRRCHVNDPNHEQYCCKEPCDKLCHRDLHPCPLRCSDACKRCTYLISQVMPSCGHIQDMECYKNPAEEQCHNPCSKKCPNGHICHKKCSEYCGNCIVLVDKIIPRCKHIVQMYCFLDPSIAICYEKCQKIYEGCNHKCPKKCFEDCSVSCEKQIEKVLPCSHIDVIPCSMDPALAKCTKPCQRKRECGHPCKGVCGESCSSYKCSEPVKLTLPCGHISTITCHNCSTENVYECNKPCEKILSCGHPCKRTCSSPCTTQCTQRVSFTCCKGHHTYKVRCFEAKNADLVCDKKCVEKLPCGHACTNKCGEECSSCAQSVDKHCPCGHKHKFKCGEYGVCSCKKKCPIILQCGHKCSGDCGECYTKRMHPPCMHQVQVNRFCGHFGSAPCIGLFDQCQQSCRLSVCPHNKTPCDHKCYEPCHAAQCEEKCIVECSHSKCTQICSEVCSVPSCTKPCTKLLDKCHHSCSTVCGEECISECCPKCSGKKFSEKVKGLGKKANITTEAIIKLNCGHIYSVNYLNQRFTPKGDQDTLICPLLCPACSKPFVLPYYWQMTQERAKDIKQVKRQLPTNPVTYSPDRHRLAFRKVTLDAETACALKLFSNAMELKSQLNITTFIENMLKQTKCKLTMQIVTDIESELFRLSLLTLAKHVPETTLSKQPLHSLLQQMDEDHNLRLTYEMYEEYLPAIRSNSVYEVVPVSLPKITKGQWYKCRHAGHIYFVPAKYGANCPECTECHSK</sequence>
<keyword evidence="1" id="KW-0479">Metal-binding</keyword>
<dbReference type="SMART" id="SM00438">
    <property type="entry name" value="ZnF_NFX"/>
    <property type="match status" value="8"/>
</dbReference>
<feature type="domain" description="NF-X1-type" evidence="6">
    <location>
        <begin position="1309"/>
        <end position="1322"/>
    </location>
</feature>
<feature type="region of interest" description="Disordered" evidence="5">
    <location>
        <begin position="1"/>
        <end position="130"/>
    </location>
</feature>
<evidence type="ECO:0000256" key="3">
    <source>
        <dbReference type="ARBA" id="ARBA00022771"/>
    </source>
</evidence>
<evidence type="ECO:0000259" key="6">
    <source>
        <dbReference type="SMART" id="SM00438"/>
    </source>
</evidence>
<evidence type="ECO:0000313" key="7">
    <source>
        <dbReference type="EnsemblMetazoa" id="Aqu2.1.28229_001"/>
    </source>
</evidence>
<dbReference type="eggNOG" id="KOG1807">
    <property type="taxonomic scope" value="Eukaryota"/>
</dbReference>
<dbReference type="InterPro" id="IPR047187">
    <property type="entry name" value="SF1_C_Upf1"/>
</dbReference>
<dbReference type="OMA" id="ANCCHIC"/>
<dbReference type="EnsemblMetazoa" id="XM_011406499.2">
    <property type="protein sequence ID" value="XP_011404801.1"/>
    <property type="gene ID" value="LOC100641176"/>
</dbReference>
<dbReference type="InterPro" id="IPR045055">
    <property type="entry name" value="DNA2/NAM7-like"/>
</dbReference>
<reference evidence="7" key="2">
    <citation type="submission" date="2017-05" db="UniProtKB">
        <authorList>
            <consortium name="EnsemblMetazoa"/>
        </authorList>
    </citation>
    <scope>IDENTIFICATION</scope>
</reference>
<dbReference type="GO" id="GO:0031048">
    <property type="term" value="P:regulatory ncRNA-mediated heterochromatin formation"/>
    <property type="evidence" value="ECO:0007669"/>
    <property type="project" value="TreeGrafter"/>
</dbReference>
<dbReference type="Pfam" id="PF25396">
    <property type="entry name" value="ZNFX1"/>
    <property type="match status" value="1"/>
</dbReference>
<dbReference type="GO" id="GO:0008270">
    <property type="term" value="F:zinc ion binding"/>
    <property type="evidence" value="ECO:0007669"/>
    <property type="project" value="UniProtKB-KW"/>
</dbReference>
<accession>A0A1X7UL49</accession>
<feature type="domain" description="NF-X1-type" evidence="6">
    <location>
        <begin position="1699"/>
        <end position="1727"/>
    </location>
</feature>
<reference evidence="8" key="1">
    <citation type="journal article" date="2010" name="Nature">
        <title>The Amphimedon queenslandica genome and the evolution of animal complexity.</title>
        <authorList>
            <person name="Srivastava M."/>
            <person name="Simakov O."/>
            <person name="Chapman J."/>
            <person name="Fahey B."/>
            <person name="Gauthier M.E."/>
            <person name="Mitros T."/>
            <person name="Richards G.S."/>
            <person name="Conaco C."/>
            <person name="Dacre M."/>
            <person name="Hellsten U."/>
            <person name="Larroux C."/>
            <person name="Putnam N.H."/>
            <person name="Stanke M."/>
            <person name="Adamska M."/>
            <person name="Darling A."/>
            <person name="Degnan S.M."/>
            <person name="Oakley T.H."/>
            <person name="Plachetzki D.C."/>
            <person name="Zhai Y."/>
            <person name="Adamski M."/>
            <person name="Calcino A."/>
            <person name="Cummins S.F."/>
            <person name="Goodstein D.M."/>
            <person name="Harris C."/>
            <person name="Jackson D.J."/>
            <person name="Leys S.P."/>
            <person name="Shu S."/>
            <person name="Woodcroft B.J."/>
            <person name="Vervoort M."/>
            <person name="Kosik K.S."/>
            <person name="Manning G."/>
            <person name="Degnan B.M."/>
            <person name="Rokhsar D.S."/>
        </authorList>
    </citation>
    <scope>NUCLEOTIDE SEQUENCE [LARGE SCALE GENOMIC DNA]</scope>
</reference>
<dbReference type="Proteomes" id="UP000007879">
    <property type="component" value="Unassembled WGS sequence"/>
</dbReference>
<dbReference type="Gene3D" id="3.40.50.300">
    <property type="entry name" value="P-loop containing nucleotide triphosphate hydrolases"/>
    <property type="match status" value="3"/>
</dbReference>
<dbReference type="InterPro" id="IPR027417">
    <property type="entry name" value="P-loop_NTPase"/>
</dbReference>
<dbReference type="InParanoid" id="A0A1X7UL49"/>
<feature type="domain" description="NF-X1-type" evidence="6">
    <location>
        <begin position="1587"/>
        <end position="1604"/>
    </location>
</feature>
<organism evidence="7">
    <name type="scientific">Amphimedon queenslandica</name>
    <name type="common">Sponge</name>
    <dbReference type="NCBI Taxonomy" id="400682"/>
    <lineage>
        <taxon>Eukaryota</taxon>
        <taxon>Metazoa</taxon>
        <taxon>Porifera</taxon>
        <taxon>Demospongiae</taxon>
        <taxon>Heteroscleromorpha</taxon>
        <taxon>Haplosclerida</taxon>
        <taxon>Niphatidae</taxon>
        <taxon>Amphimedon</taxon>
    </lineage>
</organism>
<dbReference type="PANTHER" id="PTHR10887:SF341">
    <property type="entry name" value="NFX1-TYPE ZINC FINGER-CONTAINING PROTEIN 1"/>
    <property type="match status" value="1"/>
</dbReference>
<dbReference type="KEGG" id="aqu:100641176"/>
<dbReference type="GO" id="GO:0004386">
    <property type="term" value="F:helicase activity"/>
    <property type="evidence" value="ECO:0007669"/>
    <property type="project" value="InterPro"/>
</dbReference>
<dbReference type="PANTHER" id="PTHR10887">
    <property type="entry name" value="DNA2/NAM7 HELICASE FAMILY"/>
    <property type="match status" value="1"/>
</dbReference>
<dbReference type="Pfam" id="PF13087">
    <property type="entry name" value="AAA_12"/>
    <property type="match status" value="1"/>
</dbReference>
<protein>
    <recommendedName>
        <fullName evidence="6">NF-X1-type domain-containing protein</fullName>
    </recommendedName>
</protein>